<feature type="chain" id="PRO_5010380631" description="WD40-like Beta Propeller Repeat" evidence="1">
    <location>
        <begin position="19"/>
        <end position="285"/>
    </location>
</feature>
<sequence>MKKLLLTFSLLTGLFANSQVVTDYNRIEIEGFYTNPVVSPDSKYVLLSGEHLKGVFLLNLSDNSIATISSADGSGYAYSWNKDSNSFYFKEKGSKEYFTDAKVYQYSLADKKKSVVEEVNHNFLPSYKGFEKDTERQIVIYTNTATLKIEAKDLKSSKYWTVTNDEGQFYNAILSHDGKKVAVHNGADIYVYQTDGSGKGIKIGRGLATGWSKDDTFLIGFLDESDDGHRVTNSEIYWYDVTNARAKKITTSEVISEMFPSLYDEDKVIFSDDKTGRIYTATLKM</sequence>
<evidence type="ECO:0000313" key="3">
    <source>
        <dbReference type="Proteomes" id="UP000182124"/>
    </source>
</evidence>
<evidence type="ECO:0000313" key="2">
    <source>
        <dbReference type="EMBL" id="SCX05590.1"/>
    </source>
</evidence>
<gene>
    <name evidence="2" type="ORF">SAMN02927925_00851</name>
</gene>
<dbReference type="AlphaFoldDB" id="A0A1G4VEM4"/>
<keyword evidence="1" id="KW-0732">Signal</keyword>
<proteinExistence type="predicted"/>
<dbReference type="STRING" id="329186.SAMN02927925_00851"/>
<dbReference type="RefSeq" id="WP_023576442.1">
    <property type="nucleotide sequence ID" value="NZ_CBCSBQ010000016.1"/>
</dbReference>
<dbReference type="Proteomes" id="UP000182124">
    <property type="component" value="Unassembled WGS sequence"/>
</dbReference>
<evidence type="ECO:0000256" key="1">
    <source>
        <dbReference type="SAM" id="SignalP"/>
    </source>
</evidence>
<dbReference type="eggNOG" id="COG0823">
    <property type="taxonomic scope" value="Bacteria"/>
</dbReference>
<dbReference type="SUPFAM" id="SSF82171">
    <property type="entry name" value="DPP6 N-terminal domain-like"/>
    <property type="match status" value="1"/>
</dbReference>
<reference evidence="2 3" key="1">
    <citation type="submission" date="2016-10" db="EMBL/GenBank/DDBJ databases">
        <authorList>
            <person name="de Groot N.N."/>
        </authorList>
    </citation>
    <scope>NUCLEOTIDE SEQUENCE [LARGE SCALE GENOMIC DNA]</scope>
    <source>
        <strain evidence="2 3">CGMCC 1.3801</strain>
    </source>
</reference>
<dbReference type="EMBL" id="FMTY01000002">
    <property type="protein sequence ID" value="SCX05590.1"/>
    <property type="molecule type" value="Genomic_DNA"/>
</dbReference>
<dbReference type="Gene3D" id="2.120.10.30">
    <property type="entry name" value="TolB, C-terminal domain"/>
    <property type="match status" value="1"/>
</dbReference>
<dbReference type="InterPro" id="IPR011042">
    <property type="entry name" value="6-blade_b-propeller_TolB-like"/>
</dbReference>
<evidence type="ECO:0008006" key="4">
    <source>
        <dbReference type="Google" id="ProtNLM"/>
    </source>
</evidence>
<feature type="signal peptide" evidence="1">
    <location>
        <begin position="1"/>
        <end position="18"/>
    </location>
</feature>
<protein>
    <recommendedName>
        <fullName evidence="4">WD40-like Beta Propeller Repeat</fullName>
    </recommendedName>
</protein>
<name>A0A1G4VEM4_9FLAO</name>
<accession>A0A1G4VEM4</accession>
<organism evidence="2 3">
    <name type="scientific">Flavobacterium saliperosum</name>
    <dbReference type="NCBI Taxonomy" id="329186"/>
    <lineage>
        <taxon>Bacteria</taxon>
        <taxon>Pseudomonadati</taxon>
        <taxon>Bacteroidota</taxon>
        <taxon>Flavobacteriia</taxon>
        <taxon>Flavobacteriales</taxon>
        <taxon>Flavobacteriaceae</taxon>
        <taxon>Flavobacterium</taxon>
    </lineage>
</organism>